<gene>
    <name evidence="3" type="ORF">CE91St16_11160</name>
    <name evidence="4" type="ORF">F2A26_09205</name>
    <name evidence="5" type="ORF">RVH17_05235</name>
</gene>
<dbReference type="Gene3D" id="2.60.120.1440">
    <property type="match status" value="1"/>
</dbReference>
<evidence type="ECO:0000259" key="2">
    <source>
        <dbReference type="Pfam" id="PF16344"/>
    </source>
</evidence>
<dbReference type="PANTHER" id="PTHR30273">
    <property type="entry name" value="PERIPLASMIC SIGNAL SENSOR AND SIGMA FACTOR ACTIVATOR FECR-RELATED"/>
    <property type="match status" value="1"/>
</dbReference>
<dbReference type="GO" id="GO:0016989">
    <property type="term" value="F:sigma factor antagonist activity"/>
    <property type="evidence" value="ECO:0007669"/>
    <property type="project" value="TreeGrafter"/>
</dbReference>
<organism evidence="5 7">
    <name type="scientific">Alistipes finegoldii</name>
    <dbReference type="NCBI Taxonomy" id="214856"/>
    <lineage>
        <taxon>Bacteria</taxon>
        <taxon>Pseudomonadati</taxon>
        <taxon>Bacteroidota</taxon>
        <taxon>Bacteroidia</taxon>
        <taxon>Bacteroidales</taxon>
        <taxon>Rikenellaceae</taxon>
        <taxon>Alistipes</taxon>
    </lineage>
</organism>
<evidence type="ECO:0000313" key="3">
    <source>
        <dbReference type="EMBL" id="GKI18208.1"/>
    </source>
</evidence>
<dbReference type="EMBL" id="JAWDES010000004">
    <property type="protein sequence ID" value="MDU0259524.1"/>
    <property type="molecule type" value="Genomic_DNA"/>
</dbReference>
<dbReference type="EMBL" id="BQOL01000001">
    <property type="protein sequence ID" value="GKI18208.1"/>
    <property type="molecule type" value="Genomic_DNA"/>
</dbReference>
<dbReference type="Gene3D" id="3.55.50.30">
    <property type="match status" value="1"/>
</dbReference>
<reference evidence="5" key="3">
    <citation type="submission" date="2023-10" db="EMBL/GenBank/DDBJ databases">
        <title>Genome Sequence of the Bacteria from From Gut Wall in Crohn's Disease.</title>
        <authorList>
            <person name="Rodriguez-Palacios A."/>
        </authorList>
    </citation>
    <scope>NUCLEOTIDE SEQUENCE</scope>
    <source>
        <strain evidence="5">CavFT-hAR58</strain>
    </source>
</reference>
<feature type="domain" description="Protein FecR C-terminal" evidence="2">
    <location>
        <begin position="257"/>
        <end position="325"/>
    </location>
</feature>
<sequence length="327" mass="37225">MIKKIIHTFLHNPMPEQVQQQFRTWCLNKERAGEKTDALWKEWERLDPASVLPADEKAYRRKLDRLHREMTPPAAPKRGLFSITRRTAAAAAAIVLLAMSVEFFVVKRLSADTTTWLVTAENSKGRFTLPDGSVVWLNADSRLAYSDRFTASGSRAVRLEGEAFFDVKRDTLRPFEVEMGKLRVKVLGTRFTASHMPAFNTEEVTLLSGKVEVSGYRADQSVVLTPDQSCSYDAGSGAVAVRNVAASNYCSWTGNSIIFDNMTLADIAVNLEHWYNIRFRIDERIDTSIRISFTLRPETLEETLKIIETLTHLRCRQIDKHYVIIHK</sequence>
<dbReference type="InterPro" id="IPR012373">
    <property type="entry name" value="Ferrdict_sens_TM"/>
</dbReference>
<dbReference type="EMBL" id="VVND01000013">
    <property type="protein sequence ID" value="KAA3159044.1"/>
    <property type="molecule type" value="Genomic_DNA"/>
</dbReference>
<dbReference type="InterPro" id="IPR006860">
    <property type="entry name" value="FecR"/>
</dbReference>
<name>A0A5B5VNI9_9BACT</name>
<dbReference type="Proteomes" id="UP001055105">
    <property type="component" value="Unassembled WGS sequence"/>
</dbReference>
<evidence type="ECO:0000313" key="7">
    <source>
        <dbReference type="Proteomes" id="UP001181347"/>
    </source>
</evidence>
<evidence type="ECO:0000313" key="6">
    <source>
        <dbReference type="Proteomes" id="UP000324870"/>
    </source>
</evidence>
<reference evidence="4 6" key="1">
    <citation type="journal article" date="2019" name="Nat. Med.">
        <title>A library of human gut bacterial isolates paired with longitudinal multiomics data enables mechanistic microbiome research.</title>
        <authorList>
            <person name="Poyet M."/>
            <person name="Groussin M."/>
            <person name="Gibbons S.M."/>
            <person name="Avila-Pacheco J."/>
            <person name="Jiang X."/>
            <person name="Kearney S.M."/>
            <person name="Perrotta A.R."/>
            <person name="Berdy B."/>
            <person name="Zhao S."/>
            <person name="Lieberman T.D."/>
            <person name="Swanson P.K."/>
            <person name="Smith M."/>
            <person name="Roesemann S."/>
            <person name="Alexander J.E."/>
            <person name="Rich S.A."/>
            <person name="Livny J."/>
            <person name="Vlamakis H."/>
            <person name="Clish C."/>
            <person name="Bullock K."/>
            <person name="Deik A."/>
            <person name="Scott J."/>
            <person name="Pierce K.A."/>
            <person name="Xavier R.J."/>
            <person name="Alm E.J."/>
        </authorList>
    </citation>
    <scope>NUCLEOTIDE SEQUENCE [LARGE SCALE GENOMIC DNA]</scope>
    <source>
        <strain evidence="4 6">BIOML-A1</strain>
    </source>
</reference>
<dbReference type="Pfam" id="PF04773">
    <property type="entry name" value="FecR"/>
    <property type="match status" value="1"/>
</dbReference>
<dbReference type="AlphaFoldDB" id="A0A5B5VNI9"/>
<dbReference type="InterPro" id="IPR032508">
    <property type="entry name" value="FecR_C"/>
</dbReference>
<dbReference type="RefSeq" id="WP_009599036.1">
    <property type="nucleotide sequence ID" value="NZ_AP025581.1"/>
</dbReference>
<proteinExistence type="predicted"/>
<keyword evidence="6" id="KW-1185">Reference proteome</keyword>
<dbReference type="Proteomes" id="UP001181347">
    <property type="component" value="Unassembled WGS sequence"/>
</dbReference>
<feature type="domain" description="FecR protein" evidence="1">
    <location>
        <begin position="117"/>
        <end position="212"/>
    </location>
</feature>
<reference evidence="3" key="2">
    <citation type="submission" date="2022-01" db="EMBL/GenBank/DDBJ databases">
        <title>Novel bile acid biosynthetic pathways are enriched in the microbiome of centenarians.</title>
        <authorList>
            <person name="Sato Y."/>
            <person name="Atarashi K."/>
            <person name="Plichta R.D."/>
            <person name="Arai Y."/>
            <person name="Sasajima S."/>
            <person name="Kearney M.S."/>
            <person name="Suda W."/>
            <person name="Takeshita K."/>
            <person name="Sasaki T."/>
            <person name="Okamoto S."/>
            <person name="Skelly N.A."/>
            <person name="Okamura Y."/>
            <person name="Vlamakis H."/>
            <person name="Li Y."/>
            <person name="Tanoue T."/>
            <person name="Takei H."/>
            <person name="Nittono H."/>
            <person name="Narushima S."/>
            <person name="Irie J."/>
            <person name="Itoh H."/>
            <person name="Moriya K."/>
            <person name="Sugiura Y."/>
            <person name="Suematsu M."/>
            <person name="Moritoki N."/>
            <person name="Shibata S."/>
            <person name="Littman R.D."/>
            <person name="Fischbach A.M."/>
            <person name="Uwamino Y."/>
            <person name="Inoue T."/>
            <person name="Honda A."/>
            <person name="Hattori M."/>
            <person name="Murai T."/>
            <person name="Xavier J.R."/>
            <person name="Hirose N."/>
            <person name="Honda K."/>
        </authorList>
    </citation>
    <scope>NUCLEOTIDE SEQUENCE</scope>
    <source>
        <strain evidence="3">CE91-St16</strain>
    </source>
</reference>
<protein>
    <submittedName>
        <fullName evidence="3">Anti-sigma factor</fullName>
    </submittedName>
    <submittedName>
        <fullName evidence="4">DUF4974 domain-containing protein</fullName>
    </submittedName>
    <submittedName>
        <fullName evidence="5">FecR domain-containing protein</fullName>
    </submittedName>
</protein>
<dbReference type="Proteomes" id="UP000324870">
    <property type="component" value="Unassembled WGS sequence"/>
</dbReference>
<comment type="caution">
    <text evidence="5">The sequence shown here is derived from an EMBL/GenBank/DDBJ whole genome shotgun (WGS) entry which is preliminary data.</text>
</comment>
<dbReference type="PANTHER" id="PTHR30273:SF2">
    <property type="entry name" value="PROTEIN FECR"/>
    <property type="match status" value="1"/>
</dbReference>
<evidence type="ECO:0000313" key="5">
    <source>
        <dbReference type="EMBL" id="MDU0259524.1"/>
    </source>
</evidence>
<evidence type="ECO:0000259" key="1">
    <source>
        <dbReference type="Pfam" id="PF04773"/>
    </source>
</evidence>
<dbReference type="PIRSF" id="PIRSF018266">
    <property type="entry name" value="FecR"/>
    <property type="match status" value="1"/>
</dbReference>
<dbReference type="Pfam" id="PF16344">
    <property type="entry name" value="FecR_C"/>
    <property type="match status" value="1"/>
</dbReference>
<dbReference type="OMA" id="ENIMMLI"/>
<accession>A0A5B5VNI9</accession>
<evidence type="ECO:0000313" key="4">
    <source>
        <dbReference type="EMBL" id="KAA3159044.1"/>
    </source>
</evidence>